<evidence type="ECO:0000313" key="5">
    <source>
        <dbReference type="Proteomes" id="UP000282656"/>
    </source>
</evidence>
<keyword evidence="4" id="KW-0378">Hydrolase</keyword>
<dbReference type="InterPro" id="IPR011990">
    <property type="entry name" value="TPR-like_helical_dom_sf"/>
</dbReference>
<dbReference type="InterPro" id="IPR001466">
    <property type="entry name" value="Beta-lactam-related"/>
</dbReference>
<dbReference type="OrthoDB" id="5487213at2"/>
<dbReference type="Gene3D" id="3.40.710.10">
    <property type="entry name" value="DD-peptidase/beta-lactamase superfamily"/>
    <property type="match status" value="1"/>
</dbReference>
<evidence type="ECO:0000256" key="2">
    <source>
        <dbReference type="SAM" id="SignalP"/>
    </source>
</evidence>
<dbReference type="InterPro" id="IPR012338">
    <property type="entry name" value="Beta-lactam/transpept-like"/>
</dbReference>
<dbReference type="InterPro" id="IPR019734">
    <property type="entry name" value="TPR_rpt"/>
</dbReference>
<dbReference type="PROSITE" id="PS50005">
    <property type="entry name" value="TPR"/>
    <property type="match status" value="1"/>
</dbReference>
<sequence length="523" mass="55635">MRRSLSGLVLAALLFSPGGAALAAEGAKKPATQWLASPAQAARAARVEAGLAPVVIEGEKPQSLTLTQWMALYRIPGLSIAVFDKHAIVWARAYGVKTAGGSEPVTLETLFQAGSISKPVTALAALHFVEADKWSLDENINDRLRSWKVPENDFTKEQKVTLRRLLSHSAGTTVHGFPGYAVDAPMPTLVQVLEGVAPANTSPVRVDLVPGTKTRYSGGGTSIVQLMMVDQLQKPFPQVMRETVLKPLGMSSSSYEQPLPPALAARTATGTSSSGKSVAGRWHVYPEMAAAGLWTTPSDLARVALEVSSAKAGKSKRVLSQAMTQQMLTRQSERFGLGFQVEPGSDRFWHGGSDEGFQAVFMAFSDTGSGVVAMANSDNGFLLFDRLIASVAAEYGWPAFKPEPVSPSAQVDVLMRLKGVDTALAWYAAKHREGMKGLESGDLNQLGYRLLSDGKGAEAVRVLEANVKLFPTDANTYDSLGEAQLQLGQKEAAIASYRKSLALDAGNANAVKVLEKLGAPAGK</sequence>
<keyword evidence="2" id="KW-0732">Signal</keyword>
<dbReference type="InterPro" id="IPR050491">
    <property type="entry name" value="AmpC-like"/>
</dbReference>
<feature type="domain" description="Beta-lactamase-related" evidence="3">
    <location>
        <begin position="68"/>
        <end position="380"/>
    </location>
</feature>
<dbReference type="Gene3D" id="1.25.40.10">
    <property type="entry name" value="Tetratricopeptide repeat domain"/>
    <property type="match status" value="1"/>
</dbReference>
<dbReference type="SUPFAM" id="SSF56601">
    <property type="entry name" value="beta-lactamase/transpeptidase-like"/>
    <property type="match status" value="1"/>
</dbReference>
<comment type="caution">
    <text evidence="4">The sequence shown here is derived from an EMBL/GenBank/DDBJ whole genome shotgun (WGS) entry which is preliminary data.</text>
</comment>
<dbReference type="SMART" id="SM00028">
    <property type="entry name" value="TPR"/>
    <property type="match status" value="1"/>
</dbReference>
<feature type="chain" id="PRO_5017356571" evidence="2">
    <location>
        <begin position="24"/>
        <end position="523"/>
    </location>
</feature>
<dbReference type="Pfam" id="PF00144">
    <property type="entry name" value="Beta-lactamase"/>
    <property type="match status" value="1"/>
</dbReference>
<gene>
    <name evidence="4" type="ORF">D7X96_26670</name>
</gene>
<keyword evidence="1" id="KW-0802">TPR repeat</keyword>
<dbReference type="PANTHER" id="PTHR46825">
    <property type="entry name" value="D-ALANYL-D-ALANINE-CARBOXYPEPTIDASE/ENDOPEPTIDASE AMPH"/>
    <property type="match status" value="1"/>
</dbReference>
<feature type="signal peptide" evidence="2">
    <location>
        <begin position="1"/>
        <end position="23"/>
    </location>
</feature>
<dbReference type="SUPFAM" id="SSF48452">
    <property type="entry name" value="TPR-like"/>
    <property type="match status" value="1"/>
</dbReference>
<dbReference type="AlphaFoldDB" id="A0A3A8QCF0"/>
<dbReference type="PANTHER" id="PTHR46825:SF12">
    <property type="entry name" value="PENICILLIN-BINDING PROTEIN 4"/>
    <property type="match status" value="1"/>
</dbReference>
<feature type="repeat" description="TPR" evidence="1">
    <location>
        <begin position="474"/>
        <end position="507"/>
    </location>
</feature>
<name>A0A3A8QCF0_9BACT</name>
<evidence type="ECO:0000259" key="3">
    <source>
        <dbReference type="Pfam" id="PF00144"/>
    </source>
</evidence>
<dbReference type="GO" id="GO:0016787">
    <property type="term" value="F:hydrolase activity"/>
    <property type="evidence" value="ECO:0007669"/>
    <property type="project" value="UniProtKB-KW"/>
</dbReference>
<reference evidence="5" key="1">
    <citation type="submission" date="2018-09" db="EMBL/GenBank/DDBJ databases">
        <authorList>
            <person name="Livingstone P.G."/>
            <person name="Whitworth D.E."/>
        </authorList>
    </citation>
    <scope>NUCLEOTIDE SEQUENCE [LARGE SCALE GENOMIC DNA]</scope>
    <source>
        <strain evidence="5">AB047A</strain>
    </source>
</reference>
<accession>A0A3A8QCF0</accession>
<evidence type="ECO:0000256" key="1">
    <source>
        <dbReference type="PROSITE-ProRule" id="PRU00339"/>
    </source>
</evidence>
<evidence type="ECO:0000313" key="4">
    <source>
        <dbReference type="EMBL" id="RKH63935.1"/>
    </source>
</evidence>
<dbReference type="Proteomes" id="UP000282656">
    <property type="component" value="Unassembled WGS sequence"/>
</dbReference>
<keyword evidence="5" id="KW-1185">Reference proteome</keyword>
<organism evidence="4 5">
    <name type="scientific">Corallococcus interemptor</name>
    <dbReference type="NCBI Taxonomy" id="2316720"/>
    <lineage>
        <taxon>Bacteria</taxon>
        <taxon>Pseudomonadati</taxon>
        <taxon>Myxococcota</taxon>
        <taxon>Myxococcia</taxon>
        <taxon>Myxococcales</taxon>
        <taxon>Cystobacterineae</taxon>
        <taxon>Myxococcaceae</taxon>
        <taxon>Corallococcus</taxon>
    </lineage>
</organism>
<dbReference type="RefSeq" id="WP_121771045.1">
    <property type="nucleotide sequence ID" value="NZ_RAWM01000090.1"/>
</dbReference>
<protein>
    <submittedName>
        <fullName evidence="4">Serine hydrolase</fullName>
    </submittedName>
</protein>
<proteinExistence type="predicted"/>
<dbReference type="EMBL" id="RAWM01000090">
    <property type="protein sequence ID" value="RKH63935.1"/>
    <property type="molecule type" value="Genomic_DNA"/>
</dbReference>